<comment type="function">
    <text evidence="6">Toxic component of a toxin-antitoxin (TA) system. An RNase.</text>
</comment>
<comment type="cofactor">
    <cofactor evidence="6">
        <name>Mg(2+)</name>
        <dbReference type="ChEBI" id="CHEBI:18420"/>
    </cofactor>
</comment>
<dbReference type="EMBL" id="WMBA01000016">
    <property type="protein sequence ID" value="MTD54867.1"/>
    <property type="molecule type" value="Genomic_DNA"/>
</dbReference>
<evidence type="ECO:0000256" key="6">
    <source>
        <dbReference type="HAMAP-Rule" id="MF_00265"/>
    </source>
</evidence>
<evidence type="ECO:0000256" key="1">
    <source>
        <dbReference type="ARBA" id="ARBA00022649"/>
    </source>
</evidence>
<dbReference type="NCBIfam" id="TIGR00028">
    <property type="entry name" value="Mtu_PIN_fam"/>
    <property type="match status" value="1"/>
</dbReference>
<dbReference type="AlphaFoldDB" id="A0A6N7YPD7"/>
<feature type="binding site" evidence="6">
    <location>
        <position position="97"/>
    </location>
    <ligand>
        <name>Mg(2+)</name>
        <dbReference type="ChEBI" id="CHEBI:18420"/>
    </ligand>
</feature>
<dbReference type="InterPro" id="IPR002716">
    <property type="entry name" value="PIN_dom"/>
</dbReference>
<keyword evidence="9" id="KW-1185">Reference proteome</keyword>
<dbReference type="InterPro" id="IPR029060">
    <property type="entry name" value="PIN-like_dom_sf"/>
</dbReference>
<proteinExistence type="inferred from homology"/>
<dbReference type="GO" id="GO:0045926">
    <property type="term" value="P:negative regulation of growth"/>
    <property type="evidence" value="ECO:0007669"/>
    <property type="project" value="UniProtKB-ARBA"/>
</dbReference>
<keyword evidence="2 6" id="KW-0540">Nuclease</keyword>
<evidence type="ECO:0000256" key="2">
    <source>
        <dbReference type="ARBA" id="ARBA00022722"/>
    </source>
</evidence>
<keyword evidence="3 6" id="KW-0479">Metal-binding</keyword>
<evidence type="ECO:0000259" key="7">
    <source>
        <dbReference type="Pfam" id="PF01850"/>
    </source>
</evidence>
<dbReference type="InterPro" id="IPR006226">
    <property type="entry name" value="Mtu_PIN"/>
</dbReference>
<comment type="caution">
    <text evidence="8">The sequence shown here is derived from an EMBL/GenBank/DDBJ whole genome shotgun (WGS) entry which is preliminary data.</text>
</comment>
<dbReference type="Pfam" id="PF01850">
    <property type="entry name" value="PIN"/>
    <property type="match status" value="1"/>
</dbReference>
<organism evidence="8 9">
    <name type="scientific">Amycolatopsis pithecellobii</name>
    <dbReference type="NCBI Taxonomy" id="664692"/>
    <lineage>
        <taxon>Bacteria</taxon>
        <taxon>Bacillati</taxon>
        <taxon>Actinomycetota</taxon>
        <taxon>Actinomycetes</taxon>
        <taxon>Pseudonocardiales</taxon>
        <taxon>Pseudonocardiaceae</taxon>
        <taxon>Amycolatopsis</taxon>
    </lineage>
</organism>
<name>A0A6N7YPD7_9PSEU</name>
<sequence length="138" mass="14857">MTTLLDANVLIALVVDDHVHHAAAETWFAGSADPFATCPITQGSLVRLLIREGQTADDAQALLGLIEAGDRHEFWPDSITYGEVPMNGILGHRQVTDAYLAHLARINAGRLVTFDQGLATLHADVVDLLPTIPAQPSR</sequence>
<dbReference type="GO" id="GO:0016788">
    <property type="term" value="F:hydrolase activity, acting on ester bonds"/>
    <property type="evidence" value="ECO:0007669"/>
    <property type="project" value="InterPro"/>
</dbReference>
<evidence type="ECO:0000256" key="4">
    <source>
        <dbReference type="ARBA" id="ARBA00022801"/>
    </source>
</evidence>
<feature type="domain" description="PIN" evidence="7">
    <location>
        <begin position="4"/>
        <end position="119"/>
    </location>
</feature>
<dbReference type="GO" id="GO:0090729">
    <property type="term" value="F:toxin activity"/>
    <property type="evidence" value="ECO:0007669"/>
    <property type="project" value="UniProtKB-KW"/>
</dbReference>
<keyword evidence="6" id="KW-0800">Toxin</keyword>
<reference evidence="8 9" key="1">
    <citation type="submission" date="2019-11" db="EMBL/GenBank/DDBJ databases">
        <title>Draft genome of Amycolatopsis RM579.</title>
        <authorList>
            <person name="Duangmal K."/>
            <person name="Mingma R."/>
        </authorList>
    </citation>
    <scope>NUCLEOTIDE SEQUENCE [LARGE SCALE GENOMIC DNA]</scope>
    <source>
        <strain evidence="8 9">RM579</strain>
    </source>
</reference>
<protein>
    <recommendedName>
        <fullName evidence="6">Ribonuclease VapC</fullName>
        <shortName evidence="6">RNase VapC</shortName>
        <ecNumber evidence="6">3.1.-.-</ecNumber>
    </recommendedName>
    <alternativeName>
        <fullName evidence="6">Toxin VapC</fullName>
    </alternativeName>
</protein>
<dbReference type="Gene3D" id="3.40.50.1010">
    <property type="entry name" value="5'-nuclease"/>
    <property type="match status" value="1"/>
</dbReference>
<evidence type="ECO:0000256" key="5">
    <source>
        <dbReference type="ARBA" id="ARBA00022842"/>
    </source>
</evidence>
<keyword evidence="4 6" id="KW-0378">Hydrolase</keyword>
<dbReference type="RefSeq" id="WP_312867845.1">
    <property type="nucleotide sequence ID" value="NZ_WMBA01000016.1"/>
</dbReference>
<keyword evidence="1 6" id="KW-1277">Toxin-antitoxin system</keyword>
<accession>A0A6N7YPD7</accession>
<dbReference type="GO" id="GO:0004540">
    <property type="term" value="F:RNA nuclease activity"/>
    <property type="evidence" value="ECO:0007669"/>
    <property type="project" value="InterPro"/>
</dbReference>
<keyword evidence="5 6" id="KW-0460">Magnesium</keyword>
<dbReference type="EC" id="3.1.-.-" evidence="6"/>
<dbReference type="SUPFAM" id="SSF88723">
    <property type="entry name" value="PIN domain-like"/>
    <property type="match status" value="1"/>
</dbReference>
<dbReference type="InterPro" id="IPR022907">
    <property type="entry name" value="VapC_family"/>
</dbReference>
<dbReference type="GO" id="GO:0000287">
    <property type="term" value="F:magnesium ion binding"/>
    <property type="evidence" value="ECO:0007669"/>
    <property type="project" value="UniProtKB-UniRule"/>
</dbReference>
<evidence type="ECO:0000313" key="9">
    <source>
        <dbReference type="Proteomes" id="UP000440096"/>
    </source>
</evidence>
<feature type="binding site" evidence="6">
    <location>
        <position position="6"/>
    </location>
    <ligand>
        <name>Mg(2+)</name>
        <dbReference type="ChEBI" id="CHEBI:18420"/>
    </ligand>
</feature>
<evidence type="ECO:0000313" key="8">
    <source>
        <dbReference type="EMBL" id="MTD54867.1"/>
    </source>
</evidence>
<evidence type="ECO:0000256" key="3">
    <source>
        <dbReference type="ARBA" id="ARBA00022723"/>
    </source>
</evidence>
<dbReference type="Proteomes" id="UP000440096">
    <property type="component" value="Unassembled WGS sequence"/>
</dbReference>
<comment type="similarity">
    <text evidence="6">Belongs to the PINc/VapC protein family.</text>
</comment>
<gene>
    <name evidence="6" type="primary">vapC</name>
    <name evidence="8" type="ORF">GKO32_12890</name>
</gene>
<dbReference type="HAMAP" id="MF_00265">
    <property type="entry name" value="VapC_Nob1"/>
    <property type="match status" value="1"/>
</dbReference>